<feature type="compositionally biased region" description="Polar residues" evidence="1">
    <location>
        <begin position="534"/>
        <end position="546"/>
    </location>
</feature>
<feature type="region of interest" description="Disordered" evidence="1">
    <location>
        <begin position="473"/>
        <end position="546"/>
    </location>
</feature>
<feature type="compositionally biased region" description="Polar residues" evidence="1">
    <location>
        <begin position="177"/>
        <end position="195"/>
    </location>
</feature>
<sequence length="767" mass="81474">MPAASQPKPYKRFGTFGDPYRELTQAEREFYADLARIRSKRVRENKKKSAELEHGEGKRKRGSKGQMPREKSTGILLAFLKRCLAPGTNASSTALSASSSMPHNSHLTVRAAVDPLDRAAQPACEPDRQKAPGHAASECVSIDLQHMSEPRPRLGFSGQHTPGVLQKPGDSILLPSCYQSTSSSQEGTSYQQSPGQAPKDSRVCPGNSPDRTPDVPLEMEYLQTMERMSVCSEPQVGEQECSKHGDSKQLSVRSSGGNAEKAELSCVSNLMNSETAADENAARLRSARLPSLTGSTLEGETAAVTPAHTSLSVSGAHAVRPAPPPHALEQPLPPVCTSDSLKRFQEPSLDTKKKASFHQQAYASSQSRSASARRVRSGRLLGLLACTCENKSRLELAEKESTRGSQTSFRKNACTQTAAARSTTVSKEASRLYVGQCRRDELEVIKLIEGEQRPIDTAPQRVSAAGSSIVLSGTGTDANSPGEASSTKAAGVSAPSHYGVTPATISGASTQERANPRPSSADPRKQRCRLSLRNGRQTPLSCTDPNYLSTNESIKAHSGLQLSTHAHPFTAGTAHDACALASESTPSAQSKVTVAGTGGNGSVSSRKAASMEAVTSPTPMREVDVSRRLPLHPQPQSPEKVVYHTTDLCTLPSPSEDSQKSTRLIRFVDVPFSPDHGSNLSSLSVAEETVQGMVMVCSTTAAPPTNTLHTNAGACGDLNPTHATYSGVPAESPSSPSSSQCAATGCAERCSSDHGFCWWLREDHDGG</sequence>
<gene>
    <name evidence="2" type="ORF">LtaPh_3126200</name>
</gene>
<keyword evidence="3" id="KW-1185">Reference proteome</keyword>
<feature type="compositionally biased region" description="Polar residues" evidence="1">
    <location>
        <begin position="602"/>
        <end position="618"/>
    </location>
</feature>
<dbReference type="VEuPathDB" id="TriTrypDB:LtaPh_3126200"/>
<protein>
    <submittedName>
        <fullName evidence="2">Uncharacterized protein</fullName>
    </submittedName>
</protein>
<feature type="region of interest" description="Disordered" evidence="1">
    <location>
        <begin position="312"/>
        <end position="371"/>
    </location>
</feature>
<reference evidence="2" key="1">
    <citation type="submission" date="2019-11" db="EMBL/GenBank/DDBJ databases">
        <title>Leishmania tarentolae CDS.</title>
        <authorList>
            <person name="Goto Y."/>
            <person name="Yamagishi J."/>
        </authorList>
    </citation>
    <scope>NUCLEOTIDE SEQUENCE [LARGE SCALE GENOMIC DNA]</scope>
    <source>
        <strain evidence="2">Parrot Tar II</strain>
    </source>
</reference>
<accession>A0A640KQC0</accession>
<proteinExistence type="predicted"/>
<feature type="region of interest" description="Disordered" evidence="1">
    <location>
        <begin position="38"/>
        <end position="71"/>
    </location>
</feature>
<dbReference type="Proteomes" id="UP000419144">
    <property type="component" value="Unassembled WGS sequence"/>
</dbReference>
<dbReference type="AlphaFoldDB" id="A0A640KQC0"/>
<feature type="compositionally biased region" description="Basic and acidic residues" evidence="1">
    <location>
        <begin position="340"/>
        <end position="353"/>
    </location>
</feature>
<evidence type="ECO:0000256" key="1">
    <source>
        <dbReference type="SAM" id="MobiDB-lite"/>
    </source>
</evidence>
<feature type="compositionally biased region" description="Basic and acidic residues" evidence="1">
    <location>
        <begin position="47"/>
        <end position="56"/>
    </location>
</feature>
<feature type="compositionally biased region" description="Pro residues" evidence="1">
    <location>
        <begin position="321"/>
        <end position="334"/>
    </location>
</feature>
<feature type="compositionally biased region" description="Polar residues" evidence="1">
    <location>
        <begin position="473"/>
        <end position="488"/>
    </location>
</feature>
<evidence type="ECO:0000313" key="2">
    <source>
        <dbReference type="EMBL" id="GET91224.1"/>
    </source>
</evidence>
<name>A0A640KQC0_LEITA</name>
<feature type="region of interest" description="Disordered" evidence="1">
    <location>
        <begin position="235"/>
        <end position="259"/>
    </location>
</feature>
<organism evidence="2 3">
    <name type="scientific">Leishmania tarentolae</name>
    <name type="common">Sauroleishmania tarentolae</name>
    <dbReference type="NCBI Taxonomy" id="5689"/>
    <lineage>
        <taxon>Eukaryota</taxon>
        <taxon>Discoba</taxon>
        <taxon>Euglenozoa</taxon>
        <taxon>Kinetoplastea</taxon>
        <taxon>Metakinetoplastina</taxon>
        <taxon>Trypanosomatida</taxon>
        <taxon>Trypanosomatidae</taxon>
        <taxon>Leishmaniinae</taxon>
        <taxon>Leishmania</taxon>
        <taxon>lizard Leishmania</taxon>
    </lineage>
</organism>
<comment type="caution">
    <text evidence="2">The sequence shown here is derived from an EMBL/GenBank/DDBJ whole genome shotgun (WGS) entry which is preliminary data.</text>
</comment>
<feature type="compositionally biased region" description="Polar residues" evidence="1">
    <location>
        <begin position="248"/>
        <end position="257"/>
    </location>
</feature>
<feature type="compositionally biased region" description="Polar residues" evidence="1">
    <location>
        <begin position="503"/>
        <end position="513"/>
    </location>
</feature>
<dbReference type="EMBL" id="BLBS01000047">
    <property type="protein sequence ID" value="GET91224.1"/>
    <property type="molecule type" value="Genomic_DNA"/>
</dbReference>
<feature type="region of interest" description="Disordered" evidence="1">
    <location>
        <begin position="589"/>
        <end position="622"/>
    </location>
</feature>
<feature type="region of interest" description="Disordered" evidence="1">
    <location>
        <begin position="150"/>
        <end position="215"/>
    </location>
</feature>
<dbReference type="OrthoDB" id="266248at2759"/>
<evidence type="ECO:0000313" key="3">
    <source>
        <dbReference type="Proteomes" id="UP000419144"/>
    </source>
</evidence>